<dbReference type="KEGG" id="aon:DEH84_05280"/>
<protein>
    <recommendedName>
        <fullName evidence="1">CBS domain-containing protein</fullName>
    </recommendedName>
</protein>
<proteinExistence type="predicted"/>
<dbReference type="InterPro" id="IPR000644">
    <property type="entry name" value="CBS_dom"/>
</dbReference>
<organism evidence="2 3">
    <name type="scientific">Aquabacterium olei</name>
    <dbReference type="NCBI Taxonomy" id="1296669"/>
    <lineage>
        <taxon>Bacteria</taxon>
        <taxon>Pseudomonadati</taxon>
        <taxon>Pseudomonadota</taxon>
        <taxon>Betaproteobacteria</taxon>
        <taxon>Burkholderiales</taxon>
        <taxon>Aquabacterium</taxon>
    </lineage>
</organism>
<feature type="domain" description="CBS" evidence="1">
    <location>
        <begin position="45"/>
        <end position="88"/>
    </location>
</feature>
<evidence type="ECO:0000313" key="3">
    <source>
        <dbReference type="Proteomes" id="UP000244892"/>
    </source>
</evidence>
<dbReference type="EMBL" id="CP029210">
    <property type="protein sequence ID" value="AWI52899.1"/>
    <property type="molecule type" value="Genomic_DNA"/>
</dbReference>
<dbReference type="RefSeq" id="WP_109035419.1">
    <property type="nucleotide sequence ID" value="NZ_CP029210.1"/>
</dbReference>
<name>A0A2U8FPG4_9BURK</name>
<evidence type="ECO:0000259" key="1">
    <source>
        <dbReference type="Pfam" id="PF00571"/>
    </source>
</evidence>
<dbReference type="SUPFAM" id="SSF54631">
    <property type="entry name" value="CBS-domain pair"/>
    <property type="match status" value="1"/>
</dbReference>
<accession>A0A2U8FPG4</accession>
<gene>
    <name evidence="2" type="ORF">DEH84_05280</name>
</gene>
<keyword evidence="3" id="KW-1185">Reference proteome</keyword>
<evidence type="ECO:0000313" key="2">
    <source>
        <dbReference type="EMBL" id="AWI52899.1"/>
    </source>
</evidence>
<reference evidence="2 3" key="1">
    <citation type="submission" date="2018-05" db="EMBL/GenBank/DDBJ databases">
        <title>complete genome sequence of Aquabacterium olei NBRC 110486.</title>
        <authorList>
            <person name="Tang B."/>
            <person name="Chang J."/>
            <person name="Zhang L."/>
            <person name="Yang H."/>
        </authorList>
    </citation>
    <scope>NUCLEOTIDE SEQUENCE [LARGE SCALE GENOMIC DNA]</scope>
    <source>
        <strain evidence="2 3">NBRC 110486</strain>
    </source>
</reference>
<dbReference type="InterPro" id="IPR046342">
    <property type="entry name" value="CBS_dom_sf"/>
</dbReference>
<sequence length="194" mass="21317">MPARHGFKPLELSGLSQAPTLPRVVRAARPEDPALSLITDLHHGPCVVASHLDGLPQTLHLMMRAGVRMVFVSGADGKLVGMATAEDIQGERPVLRASSHHVPHRELTLADVMTPVHLWETVDLHRVRHASLGDVAATLQEHGLRYLIVTQRKGTEVTLRGLFSASRLEMAMRTAIEPDRHSRSFAELEQALAH</sequence>
<dbReference type="Gene3D" id="3.10.580.10">
    <property type="entry name" value="CBS-domain"/>
    <property type="match status" value="1"/>
</dbReference>
<dbReference type="OrthoDB" id="5295117at2"/>
<dbReference type="Pfam" id="PF00571">
    <property type="entry name" value="CBS"/>
    <property type="match status" value="1"/>
</dbReference>
<dbReference type="Proteomes" id="UP000244892">
    <property type="component" value="Chromosome"/>
</dbReference>
<dbReference type="AlphaFoldDB" id="A0A2U8FPG4"/>